<accession>A0A317ZPD4</accession>
<comment type="caution">
    <text evidence="1">The sequence shown here is derived from an EMBL/GenBank/DDBJ whole genome shotgun (WGS) entry which is preliminary data.</text>
</comment>
<name>A0A317ZPD4_9BACT</name>
<dbReference type="Proteomes" id="UP000247099">
    <property type="component" value="Unassembled WGS sequence"/>
</dbReference>
<gene>
    <name evidence="1" type="ORF">DDZ13_02335</name>
</gene>
<evidence type="ECO:0000313" key="1">
    <source>
        <dbReference type="EMBL" id="PXA05728.1"/>
    </source>
</evidence>
<organism evidence="1 2">
    <name type="scientific">Coraliomargarita sinensis</name>
    <dbReference type="NCBI Taxonomy" id="2174842"/>
    <lineage>
        <taxon>Bacteria</taxon>
        <taxon>Pseudomonadati</taxon>
        <taxon>Verrucomicrobiota</taxon>
        <taxon>Opitutia</taxon>
        <taxon>Puniceicoccales</taxon>
        <taxon>Coraliomargaritaceae</taxon>
        <taxon>Coraliomargarita</taxon>
    </lineage>
</organism>
<keyword evidence="2" id="KW-1185">Reference proteome</keyword>
<dbReference type="AlphaFoldDB" id="A0A317ZPD4"/>
<protein>
    <submittedName>
        <fullName evidence="1">Uncharacterized protein</fullName>
    </submittedName>
</protein>
<evidence type="ECO:0000313" key="2">
    <source>
        <dbReference type="Proteomes" id="UP000247099"/>
    </source>
</evidence>
<dbReference type="InParanoid" id="A0A317ZPD4"/>
<proteinExistence type="predicted"/>
<reference evidence="1 2" key="1">
    <citation type="submission" date="2018-05" db="EMBL/GenBank/DDBJ databases">
        <title>Coraliomargarita sinensis sp. nov., isolated from a marine solar saltern.</title>
        <authorList>
            <person name="Zhou L.Y."/>
        </authorList>
    </citation>
    <scope>NUCLEOTIDE SEQUENCE [LARGE SCALE GENOMIC DNA]</scope>
    <source>
        <strain evidence="1 2">WN38</strain>
    </source>
</reference>
<sequence length="120" mass="14061">MLHKIICHGINTNPFDYLINQERAVPARVILGDEAMVQESINTCPHSRKYTSLVLSFEEEVSEVSKLEIIKSYEEIAYAGIDDSDIMRIWIEHRDKARTELHCVVSNQHRSGRRWQHYLH</sequence>
<dbReference type="EMBL" id="QHJQ01000001">
    <property type="protein sequence ID" value="PXA05728.1"/>
    <property type="molecule type" value="Genomic_DNA"/>
</dbReference>